<dbReference type="NCBIfam" id="TIGR01509">
    <property type="entry name" value="HAD-SF-IA-v3"/>
    <property type="match status" value="1"/>
</dbReference>
<dbReference type="InterPro" id="IPR006439">
    <property type="entry name" value="HAD-SF_hydro_IA"/>
</dbReference>
<evidence type="ECO:0000256" key="1">
    <source>
        <dbReference type="ARBA" id="ARBA00001946"/>
    </source>
</evidence>
<dbReference type="InterPro" id="IPR036412">
    <property type="entry name" value="HAD-like_sf"/>
</dbReference>
<dbReference type="PANTHER" id="PTHR46470">
    <property type="entry name" value="N-ACYLNEURAMINATE-9-PHOSPHATASE"/>
    <property type="match status" value="1"/>
</dbReference>
<dbReference type="Gene3D" id="1.20.120.1600">
    <property type="match status" value="1"/>
</dbReference>
<name>A0A2S2CF48_PHODM</name>
<dbReference type="AlphaFoldDB" id="A0A2S2CF48"/>
<keyword evidence="2 4" id="KW-0378">Hydrolase</keyword>
<dbReference type="InterPro" id="IPR051400">
    <property type="entry name" value="HAD-like_hydrolase"/>
</dbReference>
<evidence type="ECO:0000313" key="4">
    <source>
        <dbReference type="EMBL" id="SPY46242.1"/>
    </source>
</evidence>
<dbReference type="Proteomes" id="UP000251647">
    <property type="component" value="Unassembled WGS sequence"/>
</dbReference>
<evidence type="ECO:0000256" key="3">
    <source>
        <dbReference type="ARBA" id="ARBA00022842"/>
    </source>
</evidence>
<dbReference type="EMBL" id="UATL01000009">
    <property type="protein sequence ID" value="SPY46242.1"/>
    <property type="molecule type" value="Genomic_DNA"/>
</dbReference>
<dbReference type="Pfam" id="PF00702">
    <property type="entry name" value="Hydrolase"/>
    <property type="match status" value="1"/>
</dbReference>
<reference evidence="4 5" key="1">
    <citation type="submission" date="2018-06" db="EMBL/GenBank/DDBJ databases">
        <authorList>
            <consortium name="Pathogen Informatics"/>
            <person name="Doyle S."/>
        </authorList>
    </citation>
    <scope>NUCLEOTIDE SEQUENCE [LARGE SCALE GENOMIC DNA]</scope>
    <source>
        <strain evidence="4 5">NCTC11647</strain>
    </source>
</reference>
<sequence length="250" mass="28272">MQQLRLENSLNGIKALSFDLDDTLYDNREVIVRAEQAMHQWLAEFDERFLLFRDGFWPQLKQRLALADPWLKHDVTLWRYQSIKVALMQLGYREAAAALAADRAVEHVLAVRNQVDVPPLTHQLLTQLSAHFPLVAITNGNVDIDKIGLGTYFQHRFCAGPDGLAKPDSNLFDKAVHALQVAPEQILHVGDHPISDIQGAQQAGFKTCWFNDKGRDFRALSSDMKPDIEIHQLDELLPLVAMSSVNESIK</sequence>
<dbReference type="SFLD" id="SFLDG01129">
    <property type="entry name" value="C1.5:_HAD__Beta-PGM__Phosphata"/>
    <property type="match status" value="1"/>
</dbReference>
<dbReference type="NCBIfam" id="TIGR01549">
    <property type="entry name" value="HAD-SF-IA-v1"/>
    <property type="match status" value="1"/>
</dbReference>
<dbReference type="GO" id="GO:0016787">
    <property type="term" value="F:hydrolase activity"/>
    <property type="evidence" value="ECO:0007669"/>
    <property type="project" value="UniProtKB-KW"/>
</dbReference>
<dbReference type="SUPFAM" id="SSF56784">
    <property type="entry name" value="HAD-like"/>
    <property type="match status" value="1"/>
</dbReference>
<keyword evidence="3" id="KW-0460">Magnesium</keyword>
<dbReference type="PANTHER" id="PTHR46470:SF4">
    <property type="entry name" value="5-AMINO-6-(5-PHOSPHO-D-RIBITYLAMINO)URACIL PHOSPHATASE YIGB"/>
    <property type="match status" value="1"/>
</dbReference>
<dbReference type="SFLD" id="SFLDS00003">
    <property type="entry name" value="Haloacid_Dehalogenase"/>
    <property type="match status" value="1"/>
</dbReference>
<dbReference type="GO" id="GO:0009231">
    <property type="term" value="P:riboflavin biosynthetic process"/>
    <property type="evidence" value="ECO:0007669"/>
    <property type="project" value="TreeGrafter"/>
</dbReference>
<dbReference type="Gene3D" id="3.40.50.1000">
    <property type="entry name" value="HAD superfamily/HAD-like"/>
    <property type="match status" value="1"/>
</dbReference>
<dbReference type="PRINTS" id="PR00413">
    <property type="entry name" value="HADHALOGNASE"/>
</dbReference>
<evidence type="ECO:0000313" key="5">
    <source>
        <dbReference type="Proteomes" id="UP000251647"/>
    </source>
</evidence>
<comment type="cofactor">
    <cofactor evidence="1">
        <name>Mg(2+)</name>
        <dbReference type="ChEBI" id="CHEBI:18420"/>
    </cofactor>
</comment>
<accession>A0A2S2CF48</accession>
<gene>
    <name evidence="4" type="primary">yfnB</name>
    <name evidence="4" type="ORF">NCTC11647_04604</name>
</gene>
<proteinExistence type="predicted"/>
<dbReference type="InterPro" id="IPR023214">
    <property type="entry name" value="HAD_sf"/>
</dbReference>
<organism evidence="4 5">
    <name type="scientific">Photobacterium damselae</name>
    <dbReference type="NCBI Taxonomy" id="38293"/>
    <lineage>
        <taxon>Bacteria</taxon>
        <taxon>Pseudomonadati</taxon>
        <taxon>Pseudomonadota</taxon>
        <taxon>Gammaproteobacteria</taxon>
        <taxon>Vibrionales</taxon>
        <taxon>Vibrionaceae</taxon>
        <taxon>Photobacterium</taxon>
    </lineage>
</organism>
<evidence type="ECO:0000256" key="2">
    <source>
        <dbReference type="ARBA" id="ARBA00022801"/>
    </source>
</evidence>
<dbReference type="EC" id="3.-.-.-" evidence="4"/>
<protein>
    <submittedName>
        <fullName evidence="4">HAD-hydrolase yfnB</fullName>
        <ecNumber evidence="4">3.-.-.-</ecNumber>
    </submittedName>
</protein>